<dbReference type="Gene3D" id="3.20.110.10">
    <property type="entry name" value="Glycoside hydrolase 38, N terminal domain"/>
    <property type="match status" value="1"/>
</dbReference>
<dbReference type="PANTHER" id="PTHR36306">
    <property type="entry name" value="ALPHA-AMYLASE-RELATED-RELATED"/>
    <property type="match status" value="1"/>
</dbReference>
<dbReference type="EMBL" id="DTHG01000037">
    <property type="protein sequence ID" value="HGW91514.1"/>
    <property type="molecule type" value="Genomic_DNA"/>
</dbReference>
<dbReference type="AlphaFoldDB" id="A0A7C4UC14"/>
<sequence length="977" mass="111601">MFIFIILSEPIYITFLWHMHQPVYIPYYDAFTIVNNNGAPGGPHFSFSLFDMWCSKSGPYKTWPTDAVEYGLDIPHLGAQVDLSGSLIEALNNLEYNNWNNGFYSNWKNRFNQGKNYLTSSGNPRLDIVIFPYHHPILPLLWKEDIRLHIKMHKYLLSLNFPGYRSKGLFPPEACFSERIIPALVAESIEWVIVDNIHISRTLKDYPYNGGSGVVEPNPADQQNGYLSSKPHSGWVQLYNLWAPEKVAAGFAYRPHYASFIDPETGEESKIIVVPAACYEGNEDARGGFGALLYEQVFSQLLPYNTDPLHPILILLHHDGENYGAGTESYYHSNFSNYCNWLRGTSNFSGMTIQDYLTIFPVSDTDVIHIENGGWIGSGCLDPEFKKWLGDGFTGYSPDWNSWAIITAAHNWVWTANSIEPFTIQDIINNTGNNTSKGFHYYLSSQTSCYEYWEGSSDEGIWNSNPARACNLAIDQVYSIVRSGTDTIGPSIFVPQREPYNPGGKEFGEIMDNDFMVWSFIYDLNGIKKAIILYRLDDDSIVDFENRIYAGEWDTIYMDSETWVSQTNPQPYFKARRYYGYINGKQNVLIDYFVEAQDSLDNVSRSDIMHVWVGSPSNLYGVLWTPEHPDTNEVIRITINSTKSGWLHWGVNGWNLPDTSYWPIGSSVWNDSMAIESPLSEGNGCHYIDIGPFYKGDVGIIDFVIHFDDNTWDNNNGKDYHIPVKNGIYQYQMDGILDPVAIEIETNSGYRLWAHTNGDELYVATQAGTNFDHFIFISLNPGILQNHPWLKNGRVAQWDAYLGNEQSNGWCGWFDLTNPSTSDAASGDVLEGFIDLYDEFGFLPDSLFISACGYETQDYGSLVWQVPGSSGSYPQDIEMNEFKKFRITTGIRDENSFDFIITKNIFNDFTDIFIKGKSKKFYLEIYDITGRVLFNKFVSSPYRWKGEDNSGKRLKSGLYFIRARFRYFLKTEKVVLL</sequence>
<evidence type="ECO:0000256" key="3">
    <source>
        <dbReference type="ARBA" id="ARBA00023277"/>
    </source>
</evidence>
<dbReference type="GO" id="GO:0046872">
    <property type="term" value="F:metal ion binding"/>
    <property type="evidence" value="ECO:0007669"/>
    <property type="project" value="UniProtKB-KW"/>
</dbReference>
<evidence type="ECO:0000256" key="1">
    <source>
        <dbReference type="ARBA" id="ARBA00006821"/>
    </source>
</evidence>
<dbReference type="InterPro" id="IPR011330">
    <property type="entry name" value="Glyco_hydro/deAcase_b/a-brl"/>
</dbReference>
<accession>A0A7C4UC14</accession>
<keyword evidence="3 4" id="KW-0119">Carbohydrate metabolism</keyword>
<name>A0A7C4UC14_UNCW3</name>
<evidence type="ECO:0000259" key="5">
    <source>
        <dbReference type="Pfam" id="PF03065"/>
    </source>
</evidence>
<evidence type="ECO:0000313" key="7">
    <source>
        <dbReference type="EMBL" id="HGW91514.1"/>
    </source>
</evidence>
<protein>
    <submittedName>
        <fullName evidence="7">Uncharacterized protein</fullName>
    </submittedName>
</protein>
<dbReference type="InterPro" id="IPR004300">
    <property type="entry name" value="Glyco_hydro_57_N"/>
</dbReference>
<evidence type="ECO:0000256" key="4">
    <source>
        <dbReference type="RuleBase" id="RU361196"/>
    </source>
</evidence>
<dbReference type="PANTHER" id="PTHR36306:SF1">
    <property type="entry name" value="ALPHA-AMYLASE-RELATED"/>
    <property type="match status" value="1"/>
</dbReference>
<comment type="caution">
    <text evidence="7">The sequence shown here is derived from an EMBL/GenBank/DDBJ whole genome shotgun (WGS) entry which is preliminary data.</text>
</comment>
<evidence type="ECO:0000256" key="2">
    <source>
        <dbReference type="ARBA" id="ARBA00022723"/>
    </source>
</evidence>
<dbReference type="GO" id="GO:0005975">
    <property type="term" value="P:carbohydrate metabolic process"/>
    <property type="evidence" value="ECO:0007669"/>
    <property type="project" value="InterPro"/>
</dbReference>
<dbReference type="InterPro" id="IPR027291">
    <property type="entry name" value="Glyco_hydro_38_N_sf"/>
</dbReference>
<organism evidence="7">
    <name type="scientific">candidate division WOR-3 bacterium</name>
    <dbReference type="NCBI Taxonomy" id="2052148"/>
    <lineage>
        <taxon>Bacteria</taxon>
        <taxon>Bacteria division WOR-3</taxon>
    </lineage>
</organism>
<keyword evidence="2" id="KW-0479">Metal-binding</keyword>
<dbReference type="Pfam" id="PF23166">
    <property type="entry name" value="Ig_N_CWD1"/>
    <property type="match status" value="1"/>
</dbReference>
<dbReference type="GO" id="GO:0003824">
    <property type="term" value="F:catalytic activity"/>
    <property type="evidence" value="ECO:0007669"/>
    <property type="project" value="InterPro"/>
</dbReference>
<dbReference type="InterPro" id="IPR056301">
    <property type="entry name" value="GWD-like_N_Ig"/>
</dbReference>
<comment type="similarity">
    <text evidence="1 4">Belongs to the glycosyl hydrolase 57 family.</text>
</comment>
<dbReference type="InterPro" id="IPR052046">
    <property type="entry name" value="GH57_Enzymes"/>
</dbReference>
<reference evidence="7" key="1">
    <citation type="journal article" date="2020" name="mSystems">
        <title>Genome- and Community-Level Interaction Insights into Carbon Utilization and Element Cycling Functions of Hydrothermarchaeota in Hydrothermal Sediment.</title>
        <authorList>
            <person name="Zhou Z."/>
            <person name="Liu Y."/>
            <person name="Xu W."/>
            <person name="Pan J."/>
            <person name="Luo Z.H."/>
            <person name="Li M."/>
        </authorList>
    </citation>
    <scope>NUCLEOTIDE SEQUENCE [LARGE SCALE GENOMIC DNA]</scope>
    <source>
        <strain evidence="7">SpSt-780</strain>
    </source>
</reference>
<dbReference type="SUPFAM" id="SSF88713">
    <property type="entry name" value="Glycoside hydrolase/deacetylase"/>
    <property type="match status" value="1"/>
</dbReference>
<dbReference type="Pfam" id="PF03065">
    <property type="entry name" value="Glyco_hydro_57"/>
    <property type="match status" value="1"/>
</dbReference>
<feature type="domain" description="Alpha-glucan water dikinase-like N-terminal Ig-like" evidence="6">
    <location>
        <begin position="629"/>
        <end position="723"/>
    </location>
</feature>
<feature type="domain" description="Glycoside hydrolase family 57 N-terminal" evidence="5">
    <location>
        <begin position="82"/>
        <end position="205"/>
    </location>
</feature>
<proteinExistence type="inferred from homology"/>
<evidence type="ECO:0000259" key="6">
    <source>
        <dbReference type="Pfam" id="PF23166"/>
    </source>
</evidence>
<gene>
    <name evidence="7" type="ORF">ENV67_03115</name>
</gene>